<dbReference type="EMBL" id="MZ475896">
    <property type="protein sequence ID" value="QYW04743.1"/>
    <property type="molecule type" value="Genomic_DNA"/>
</dbReference>
<dbReference type="Proteomes" id="UP000827609">
    <property type="component" value="Segment"/>
</dbReference>
<sequence>MPTPDNLMLRVVEYKDGNPAHIHLFSIVREYGENPSKAMNAIRGFENILDRQRPNTYRVMTPQEWKTQVQIETRWAARGVAYEFTALPVIEHENIWTFFPTIDFNPIEAMFCGAGK</sequence>
<name>A0AAE7WS58_9CAUD</name>
<organism evidence="1 2">
    <name type="scientific">Erwinia phage pEa_SNUABM_7</name>
    <dbReference type="NCBI Taxonomy" id="2866695"/>
    <lineage>
        <taxon>Viruses</taxon>
        <taxon>Duplodnaviria</taxon>
        <taxon>Heunggongvirae</taxon>
        <taxon>Uroviricota</taxon>
        <taxon>Caudoviricetes</taxon>
        <taxon>Snuvirus</taxon>
        <taxon>Snuvirus SNUABM7</taxon>
    </lineage>
</organism>
<evidence type="ECO:0000313" key="1">
    <source>
        <dbReference type="EMBL" id="QYW04743.1"/>
    </source>
</evidence>
<proteinExistence type="predicted"/>
<accession>A0AAE7WS58</accession>
<keyword evidence="2" id="KW-1185">Reference proteome</keyword>
<reference evidence="1" key="1">
    <citation type="submission" date="2021-06" db="EMBL/GenBank/DDBJ databases">
        <title>Complete genome sequence of Erwinia phage pEa_SNUABM_7.</title>
        <authorList>
            <person name="Kim S.G."/>
            <person name="Park S.C."/>
        </authorList>
    </citation>
    <scope>NUCLEOTIDE SEQUENCE</scope>
</reference>
<protein>
    <submittedName>
        <fullName evidence="1">Uncharacterized protein</fullName>
    </submittedName>
</protein>
<evidence type="ECO:0000313" key="2">
    <source>
        <dbReference type="Proteomes" id="UP000827609"/>
    </source>
</evidence>
<gene>
    <name evidence="1" type="ORF">pEaSNUABM7_00075</name>
</gene>